<feature type="transmembrane region" description="Helical" evidence="1">
    <location>
        <begin position="289"/>
        <end position="308"/>
    </location>
</feature>
<dbReference type="Pfam" id="PF01963">
    <property type="entry name" value="TraB_PrgY_gumN"/>
    <property type="match status" value="1"/>
</dbReference>
<accession>Q2LSE7</accession>
<dbReference type="EMBL" id="CP000252">
    <property type="protein sequence ID" value="ABC77008.1"/>
    <property type="molecule type" value="Genomic_DNA"/>
</dbReference>
<dbReference type="InterPro" id="IPR002816">
    <property type="entry name" value="TraB/PrgY/GumN_fam"/>
</dbReference>
<dbReference type="NCBIfam" id="TIGR00261">
    <property type="entry name" value="traB"/>
    <property type="match status" value="1"/>
</dbReference>
<dbReference type="InterPro" id="IPR046345">
    <property type="entry name" value="TraB_PrgY-like"/>
</dbReference>
<protein>
    <submittedName>
        <fullName evidence="2">Mating response propein to a peptide sex pheromone</fullName>
    </submittedName>
</protein>
<dbReference type="HOGENOM" id="CLU_032780_1_0_7"/>
<dbReference type="STRING" id="56780.SYN_01025"/>
<dbReference type="InterPro" id="IPR005230">
    <property type="entry name" value="TraB_bac"/>
</dbReference>
<dbReference type="KEGG" id="sat:SYN_01025"/>
<dbReference type="AlphaFoldDB" id="Q2LSE7"/>
<keyword evidence="1" id="KW-0812">Transmembrane</keyword>
<reference evidence="2 3" key="1">
    <citation type="journal article" date="2007" name="Proc. Natl. Acad. Sci. U.S.A.">
        <title>The genome of Syntrophus aciditrophicus: life at the thermodynamic limit of microbial growth.</title>
        <authorList>
            <person name="McInerney M.J."/>
            <person name="Rohlin L."/>
            <person name="Mouttaki H."/>
            <person name="Kim U."/>
            <person name="Krupp R.S."/>
            <person name="Rios-Hernandez L."/>
            <person name="Sieber J."/>
            <person name="Struchtemeyer C.G."/>
            <person name="Bhattacharyya A."/>
            <person name="Campbell J.W."/>
            <person name="Gunsalus R.P."/>
        </authorList>
    </citation>
    <scope>NUCLEOTIDE SEQUENCE [LARGE SCALE GENOMIC DNA]</scope>
    <source>
        <strain evidence="2 3">SB</strain>
    </source>
</reference>
<organism evidence="2 3">
    <name type="scientific">Syntrophus aciditrophicus (strain SB)</name>
    <dbReference type="NCBI Taxonomy" id="56780"/>
    <lineage>
        <taxon>Bacteria</taxon>
        <taxon>Pseudomonadati</taxon>
        <taxon>Thermodesulfobacteriota</taxon>
        <taxon>Syntrophia</taxon>
        <taxon>Syntrophales</taxon>
        <taxon>Syntrophaceae</taxon>
        <taxon>Syntrophus</taxon>
    </lineage>
</organism>
<feature type="transmembrane region" description="Helical" evidence="1">
    <location>
        <begin position="256"/>
        <end position="277"/>
    </location>
</feature>
<keyword evidence="1" id="KW-1133">Transmembrane helix</keyword>
<proteinExistence type="predicted"/>
<feature type="transmembrane region" description="Helical" evidence="1">
    <location>
        <begin position="372"/>
        <end position="395"/>
    </location>
</feature>
<gene>
    <name evidence="2" type="ORF">SYN_01025</name>
</gene>
<dbReference type="eggNOG" id="COG1916">
    <property type="taxonomic scope" value="Bacteria"/>
</dbReference>
<keyword evidence="3" id="KW-1185">Reference proteome</keyword>
<dbReference type="InParanoid" id="Q2LSE7"/>
<dbReference type="PANTHER" id="PTHR21530">
    <property type="entry name" value="PHEROMONE SHUTDOWN PROTEIN"/>
    <property type="match status" value="1"/>
</dbReference>
<evidence type="ECO:0000256" key="1">
    <source>
        <dbReference type="SAM" id="Phobius"/>
    </source>
</evidence>
<name>Q2LSE7_SYNAS</name>
<dbReference type="PANTHER" id="PTHR21530:SF7">
    <property type="entry name" value="TRAB DOMAIN-CONTAINING PROTEIN"/>
    <property type="match status" value="1"/>
</dbReference>
<keyword evidence="1" id="KW-0472">Membrane</keyword>
<evidence type="ECO:0000313" key="3">
    <source>
        <dbReference type="Proteomes" id="UP000001933"/>
    </source>
</evidence>
<dbReference type="Proteomes" id="UP000001933">
    <property type="component" value="Chromosome"/>
</dbReference>
<sequence length="398" mass="44420">MSMIEENILNTTQNRNVHHLLSGGKEIILVGTAHVSRESADLVERVIEEENPDTVCVELCQARFDALEKKDQWQEMDIMKVIRDKRTSLLLSQLLMLSFQKKIAEKFHINPGEEMLRAIALAEKKGKRIVLADREIRTTLLRTWRKMRFFNKAKLMTEMILSLFMTEEITEEDIEKLKEHDVLDMTLRQLGTKMPDLKSTLIDERDQYLAHSIRHADGDKVVAVVGAGHIPGIVNAIEQKKNVNIEEISIIPPPGLWGRVFGWGFSLGIVGLFLGGFFNSGFQASLNMILSWSSITAVCAAAGALLLLAHPLTIAAAACSAPVATLHPLIATGWVAGLAEATLRKPRVKDFLSLKEDVMSIRGFVRNKITRILLLIAIVNLTTSIGTFAAIPVMMKYF</sequence>
<feature type="transmembrane region" description="Helical" evidence="1">
    <location>
        <begin position="314"/>
        <end position="339"/>
    </location>
</feature>
<dbReference type="CDD" id="cd14726">
    <property type="entry name" value="TraB_PrgY-like"/>
    <property type="match status" value="1"/>
</dbReference>
<evidence type="ECO:0000313" key="2">
    <source>
        <dbReference type="EMBL" id="ABC77008.1"/>
    </source>
</evidence>